<sequence>MVPAAAAAQLGALAALLVIFIPMAMAGYHLSRNKMLFFSGALFISLAVFVHLTPYFPLHFLLPSTSPSTSSSPPLPPLPLSCLTSLHTSLHFHPNTPTSFSFSSASCHFRPLSPSSASDLLNGSLILIAGDSQSRLFALSLLALLLPPSDLPPAESALFRRHSDYQISIPESSIDLHFLWSPFESNLTSLLRTNPSPPPDVLVAGSGLWHMLHVNDPVHYSRQLSAVRAAADLLLPPPPPPHLFWLGLPELVGPMLNTEEKRERMNLTVSRRYEREGRRMGRSSGGPFFYLDVGMMTRRCGEACTADGMHYDRAVYDAAVQVMLNALLIESRQRV</sequence>
<dbReference type="Proteomes" id="UP001140949">
    <property type="component" value="Unassembled WGS sequence"/>
</dbReference>
<feature type="transmembrane region" description="Helical" evidence="1">
    <location>
        <begin position="35"/>
        <end position="56"/>
    </location>
</feature>
<gene>
    <name evidence="2" type="ORF">M6B38_222435</name>
</gene>
<name>A0AAX6DWM7_IRIPA</name>
<accession>A0AAX6DWM7</accession>
<keyword evidence="1" id="KW-0472">Membrane</keyword>
<evidence type="ECO:0000313" key="3">
    <source>
        <dbReference type="Proteomes" id="UP001140949"/>
    </source>
</evidence>
<keyword evidence="1" id="KW-0812">Transmembrane</keyword>
<keyword evidence="3" id="KW-1185">Reference proteome</keyword>
<reference evidence="2" key="2">
    <citation type="submission" date="2023-04" db="EMBL/GenBank/DDBJ databases">
        <authorList>
            <person name="Bruccoleri R.E."/>
            <person name="Oakeley E.J."/>
            <person name="Faust A.-M."/>
            <person name="Dessus-Babus S."/>
            <person name="Altorfer M."/>
            <person name="Burckhardt D."/>
            <person name="Oertli M."/>
            <person name="Naumann U."/>
            <person name="Petersen F."/>
            <person name="Wong J."/>
        </authorList>
    </citation>
    <scope>NUCLEOTIDE SEQUENCE</scope>
    <source>
        <strain evidence="2">GSM-AAB239-AS_SAM_17_03QT</strain>
        <tissue evidence="2">Leaf</tissue>
    </source>
</reference>
<protein>
    <submittedName>
        <fullName evidence="2">Uncharacterized protein</fullName>
    </submittedName>
</protein>
<dbReference type="AlphaFoldDB" id="A0AAX6DWM7"/>
<reference evidence="2" key="1">
    <citation type="journal article" date="2023" name="GigaByte">
        <title>Genome assembly of the bearded iris, Iris pallida Lam.</title>
        <authorList>
            <person name="Bruccoleri R.E."/>
            <person name="Oakeley E.J."/>
            <person name="Faust A.M.E."/>
            <person name="Altorfer M."/>
            <person name="Dessus-Babus S."/>
            <person name="Burckhardt D."/>
            <person name="Oertli M."/>
            <person name="Naumann U."/>
            <person name="Petersen F."/>
            <person name="Wong J."/>
        </authorList>
    </citation>
    <scope>NUCLEOTIDE SEQUENCE</scope>
    <source>
        <strain evidence="2">GSM-AAB239-AS_SAM_17_03QT</strain>
    </source>
</reference>
<proteinExistence type="predicted"/>
<organism evidence="2 3">
    <name type="scientific">Iris pallida</name>
    <name type="common">Sweet iris</name>
    <dbReference type="NCBI Taxonomy" id="29817"/>
    <lineage>
        <taxon>Eukaryota</taxon>
        <taxon>Viridiplantae</taxon>
        <taxon>Streptophyta</taxon>
        <taxon>Embryophyta</taxon>
        <taxon>Tracheophyta</taxon>
        <taxon>Spermatophyta</taxon>
        <taxon>Magnoliopsida</taxon>
        <taxon>Liliopsida</taxon>
        <taxon>Asparagales</taxon>
        <taxon>Iridaceae</taxon>
        <taxon>Iridoideae</taxon>
        <taxon>Irideae</taxon>
        <taxon>Iris</taxon>
    </lineage>
</organism>
<feature type="transmembrane region" description="Helical" evidence="1">
    <location>
        <begin position="6"/>
        <end position="28"/>
    </location>
</feature>
<evidence type="ECO:0000313" key="2">
    <source>
        <dbReference type="EMBL" id="KAJ6796203.1"/>
    </source>
</evidence>
<keyword evidence="1" id="KW-1133">Transmembrane helix</keyword>
<dbReference type="EMBL" id="JANAVB010041419">
    <property type="protein sequence ID" value="KAJ6796203.1"/>
    <property type="molecule type" value="Genomic_DNA"/>
</dbReference>
<evidence type="ECO:0000256" key="1">
    <source>
        <dbReference type="SAM" id="Phobius"/>
    </source>
</evidence>
<comment type="caution">
    <text evidence="2">The sequence shown here is derived from an EMBL/GenBank/DDBJ whole genome shotgun (WGS) entry which is preliminary data.</text>
</comment>